<comment type="caution">
    <text evidence="2">The sequence shown here is derived from an EMBL/GenBank/DDBJ whole genome shotgun (WGS) entry which is preliminary data.</text>
</comment>
<evidence type="ECO:0000313" key="3">
    <source>
        <dbReference type="Proteomes" id="UP000256405"/>
    </source>
</evidence>
<name>A0A3E0DUI2_9BACT</name>
<feature type="signal peptide" evidence="1">
    <location>
        <begin position="1"/>
        <end position="24"/>
    </location>
</feature>
<evidence type="ECO:0000256" key="1">
    <source>
        <dbReference type="SAM" id="SignalP"/>
    </source>
</evidence>
<proteinExistence type="predicted"/>
<dbReference type="RefSeq" id="WP_086542301.1">
    <property type="nucleotide sequence ID" value="NZ_MSSW01000045.1"/>
</dbReference>
<keyword evidence="1" id="KW-0732">Signal</keyword>
<dbReference type="OrthoDB" id="973072at2"/>
<dbReference type="Proteomes" id="UP000256405">
    <property type="component" value="Unassembled WGS sequence"/>
</dbReference>
<dbReference type="SUPFAM" id="SSF48452">
    <property type="entry name" value="TPR-like"/>
    <property type="match status" value="1"/>
</dbReference>
<dbReference type="InterPro" id="IPR011990">
    <property type="entry name" value="TPR-like_helical_dom_sf"/>
</dbReference>
<keyword evidence="3" id="KW-1185">Reference proteome</keyword>
<sequence>MKKYITIFLTGILLAVSSCDGDFADINTDPNRAGGNVFDPNLILPTVSFNYGNMMTGYSGAILFQSMWVQLMASTSTGGANYYSNADKYLASGSTNSYIQSVWNDGFSAASRVYQMQALAEQKGFSNLVAVGEIWKVLTLSFVSDVYGDIPYSEALQAESGITQPKYDSQSELYMAMLSDLEGALTSINASGDQIKNDVLFRGDLTKWKKLGYSIMLRMAMRLVDVDPTTAKSYVQKAIAGGVFASPADEAVLVSDQANGYSNSSANALNVTDDVYEVRWSNKLIDYLKSNNDPRLSIIAEIPLAGLAANKGTAVGNNSPSAQIGMPNGYDLRGGATDITNAPNYPGPTGSGGDVAPIGNYSRPTAIYRDRDAPVFILTYAEIQFLLADAAARGYSVPSSASAYYAAGLQGAMTSIAKFGGGTVSASEASAYASANPLDTSNATASLKMINTQIWATTGIFANFVEAWNNWKRSGYPELTPVNYSGNFSSGQIPRRQLYPASESTTNPVGLANGISSMGGDTWINNVWWDVDN</sequence>
<organism evidence="2 3">
    <name type="scientific">Algoriphagus antarcticus</name>
    <dbReference type="NCBI Taxonomy" id="238540"/>
    <lineage>
        <taxon>Bacteria</taxon>
        <taxon>Pseudomonadati</taxon>
        <taxon>Bacteroidota</taxon>
        <taxon>Cytophagia</taxon>
        <taxon>Cytophagales</taxon>
        <taxon>Cyclobacteriaceae</taxon>
        <taxon>Algoriphagus</taxon>
    </lineage>
</organism>
<protein>
    <submittedName>
        <fullName evidence="2">SusD-like starch-binding protein associating with outer membrane</fullName>
    </submittedName>
</protein>
<accession>A0A3E0DUI2</accession>
<dbReference type="Gene3D" id="1.25.40.390">
    <property type="match status" value="1"/>
</dbReference>
<dbReference type="InterPro" id="IPR041662">
    <property type="entry name" value="SusD-like_2"/>
</dbReference>
<evidence type="ECO:0000313" key="2">
    <source>
        <dbReference type="EMBL" id="REG88294.1"/>
    </source>
</evidence>
<dbReference type="Pfam" id="PF12771">
    <property type="entry name" value="SusD-like_2"/>
    <property type="match status" value="1"/>
</dbReference>
<dbReference type="PROSITE" id="PS51257">
    <property type="entry name" value="PROKAR_LIPOPROTEIN"/>
    <property type="match status" value="1"/>
</dbReference>
<feature type="chain" id="PRO_5017650851" evidence="1">
    <location>
        <begin position="25"/>
        <end position="533"/>
    </location>
</feature>
<dbReference type="AlphaFoldDB" id="A0A3E0DUI2"/>
<dbReference type="EMBL" id="QUNF01000010">
    <property type="protein sequence ID" value="REG88294.1"/>
    <property type="molecule type" value="Genomic_DNA"/>
</dbReference>
<gene>
    <name evidence="2" type="ORF">C8N25_11072</name>
</gene>
<reference evidence="2 3" key="1">
    <citation type="submission" date="2018-08" db="EMBL/GenBank/DDBJ databases">
        <title>Genomic Encyclopedia of Archaeal and Bacterial Type Strains, Phase II (KMG-II): from individual species to whole genera.</title>
        <authorList>
            <person name="Goeker M."/>
        </authorList>
    </citation>
    <scope>NUCLEOTIDE SEQUENCE [LARGE SCALE GENOMIC DNA]</scope>
    <source>
        <strain evidence="2 3">DSM 15986</strain>
    </source>
</reference>